<organism evidence="1 2">
    <name type="scientific">Cymbomonas tetramitiformis</name>
    <dbReference type="NCBI Taxonomy" id="36881"/>
    <lineage>
        <taxon>Eukaryota</taxon>
        <taxon>Viridiplantae</taxon>
        <taxon>Chlorophyta</taxon>
        <taxon>Pyramimonadophyceae</taxon>
        <taxon>Pyramimonadales</taxon>
        <taxon>Pyramimonadaceae</taxon>
        <taxon>Cymbomonas</taxon>
    </lineage>
</organism>
<keyword evidence="2" id="KW-1185">Reference proteome</keyword>
<dbReference type="EMBL" id="LGRX02004584">
    <property type="protein sequence ID" value="KAK3279997.1"/>
    <property type="molecule type" value="Genomic_DNA"/>
</dbReference>
<proteinExistence type="predicted"/>
<sequence length="145" mass="15939">MTKRGRSGDTLIDLENLREPALLKYGIREDLWDLRGQKQRIASIYLARLHQMTSGLLPDPFTGRTGAAQAMTILRSGHCCGNIIASINVNGAALQVEAGALLEIGCQSPERKYHESSRSWQVTNISGSPMEALCILYTTILLQLV</sequence>
<protein>
    <submittedName>
        <fullName evidence="1">Uncharacterized protein</fullName>
    </submittedName>
</protein>
<evidence type="ECO:0000313" key="2">
    <source>
        <dbReference type="Proteomes" id="UP001190700"/>
    </source>
</evidence>
<dbReference type="Proteomes" id="UP001190700">
    <property type="component" value="Unassembled WGS sequence"/>
</dbReference>
<name>A0AAE0GKV5_9CHLO</name>
<gene>
    <name evidence="1" type="ORF">CYMTET_12143</name>
</gene>
<comment type="caution">
    <text evidence="1">The sequence shown here is derived from an EMBL/GenBank/DDBJ whole genome shotgun (WGS) entry which is preliminary data.</text>
</comment>
<accession>A0AAE0GKV5</accession>
<dbReference type="AlphaFoldDB" id="A0AAE0GKV5"/>
<reference evidence="1 2" key="1">
    <citation type="journal article" date="2015" name="Genome Biol. Evol.">
        <title>Comparative Genomics of a Bacterivorous Green Alga Reveals Evolutionary Causalities and Consequences of Phago-Mixotrophic Mode of Nutrition.</title>
        <authorList>
            <person name="Burns J.A."/>
            <person name="Paasch A."/>
            <person name="Narechania A."/>
            <person name="Kim E."/>
        </authorList>
    </citation>
    <scope>NUCLEOTIDE SEQUENCE [LARGE SCALE GENOMIC DNA]</scope>
    <source>
        <strain evidence="1 2">PLY_AMNH</strain>
    </source>
</reference>
<evidence type="ECO:0000313" key="1">
    <source>
        <dbReference type="EMBL" id="KAK3279997.1"/>
    </source>
</evidence>